<evidence type="ECO:0000313" key="3">
    <source>
        <dbReference type="Proteomes" id="UP000738349"/>
    </source>
</evidence>
<dbReference type="EMBL" id="JAGMUV010000004">
    <property type="protein sequence ID" value="KAH7161317.1"/>
    <property type="molecule type" value="Genomic_DNA"/>
</dbReference>
<dbReference type="Proteomes" id="UP000738349">
    <property type="component" value="Unassembled WGS sequence"/>
</dbReference>
<name>A0A9P9JH44_9HYPO</name>
<dbReference type="InterPro" id="IPR009991">
    <property type="entry name" value="DCTN3"/>
</dbReference>
<accession>A0A9P9JH44</accession>
<organism evidence="2 3">
    <name type="scientific">Dactylonectria macrodidyma</name>
    <dbReference type="NCBI Taxonomy" id="307937"/>
    <lineage>
        <taxon>Eukaryota</taxon>
        <taxon>Fungi</taxon>
        <taxon>Dikarya</taxon>
        <taxon>Ascomycota</taxon>
        <taxon>Pezizomycotina</taxon>
        <taxon>Sordariomycetes</taxon>
        <taxon>Hypocreomycetidae</taxon>
        <taxon>Hypocreales</taxon>
        <taxon>Nectriaceae</taxon>
        <taxon>Dactylonectria</taxon>
    </lineage>
</organism>
<dbReference type="OrthoDB" id="5403729at2759"/>
<feature type="coiled-coil region" evidence="1">
    <location>
        <begin position="256"/>
        <end position="283"/>
    </location>
</feature>
<keyword evidence="3" id="KW-1185">Reference proteome</keyword>
<protein>
    <submittedName>
        <fullName evidence="2">Uncharacterized protein</fullName>
    </submittedName>
</protein>
<dbReference type="GO" id="GO:0061640">
    <property type="term" value="P:cytoskeleton-dependent cytokinesis"/>
    <property type="evidence" value="ECO:0007669"/>
    <property type="project" value="InterPro"/>
</dbReference>
<keyword evidence="1" id="KW-0175">Coiled coil</keyword>
<gene>
    <name evidence="2" type="ORF">EDB81DRAFT_784424</name>
</gene>
<dbReference type="AlphaFoldDB" id="A0A9P9JH44"/>
<evidence type="ECO:0000313" key="2">
    <source>
        <dbReference type="EMBL" id="KAH7161317.1"/>
    </source>
</evidence>
<reference evidence="2" key="1">
    <citation type="journal article" date="2021" name="Nat. Commun.">
        <title>Genetic determinants of endophytism in the Arabidopsis root mycobiome.</title>
        <authorList>
            <person name="Mesny F."/>
            <person name="Miyauchi S."/>
            <person name="Thiergart T."/>
            <person name="Pickel B."/>
            <person name="Atanasova L."/>
            <person name="Karlsson M."/>
            <person name="Huettel B."/>
            <person name="Barry K.W."/>
            <person name="Haridas S."/>
            <person name="Chen C."/>
            <person name="Bauer D."/>
            <person name="Andreopoulos W."/>
            <person name="Pangilinan J."/>
            <person name="LaButti K."/>
            <person name="Riley R."/>
            <person name="Lipzen A."/>
            <person name="Clum A."/>
            <person name="Drula E."/>
            <person name="Henrissat B."/>
            <person name="Kohler A."/>
            <person name="Grigoriev I.V."/>
            <person name="Martin F.M."/>
            <person name="Hacquard S."/>
        </authorList>
    </citation>
    <scope>NUCLEOTIDE SEQUENCE</scope>
    <source>
        <strain evidence="2">MPI-CAGE-AT-0147</strain>
    </source>
</reference>
<dbReference type="GO" id="GO:0005869">
    <property type="term" value="C:dynactin complex"/>
    <property type="evidence" value="ECO:0007669"/>
    <property type="project" value="InterPro"/>
</dbReference>
<comment type="caution">
    <text evidence="2">The sequence shown here is derived from an EMBL/GenBank/DDBJ whole genome shotgun (WGS) entry which is preliminary data.</text>
</comment>
<sequence length="283" mass="31211">MPFFTVLGALARDQTAPCPSFINSYDNAPWLHTSRSFVHDIDKLPDPPASALASRLARNLHIFVALPLTPFRDRVAATSSVAVAMDQTTLSTLDLLESRLLRVEHLLYGQTVSPSLAQEYSALEKIGDLEKRFSLLTSKIRVYGELIKIYKSHPDFFHSADPSEPPSQLSADAVQSIVLASASSFPSTLSSLTAIKDSPIPDPSESTALIALGDRMKAVEATQLAQAAEMADLRKRSERIIRSWYESGVLDNSNVMADLVSRVETAERQVRRAERELDEEDDL</sequence>
<dbReference type="Pfam" id="PF07426">
    <property type="entry name" value="Dynactin_p22"/>
    <property type="match status" value="1"/>
</dbReference>
<evidence type="ECO:0000256" key="1">
    <source>
        <dbReference type="SAM" id="Coils"/>
    </source>
</evidence>
<proteinExistence type="predicted"/>